<gene>
    <name evidence="2" type="ORF">O0S08_19180</name>
</gene>
<dbReference type="RefSeq" id="WP_269040637.1">
    <property type="nucleotide sequence ID" value="NZ_CP114040.1"/>
</dbReference>
<evidence type="ECO:0000313" key="2">
    <source>
        <dbReference type="EMBL" id="WAS98270.1"/>
    </source>
</evidence>
<reference evidence="2" key="1">
    <citation type="submission" date="2022-11" db="EMBL/GenBank/DDBJ databases">
        <title>Minimal conservation of predation-associated metabolite biosynthetic gene clusters underscores biosynthetic potential of Myxococcota including descriptions for ten novel species: Archangium lansinium sp. nov., Myxococcus landrumus sp. nov., Nannocystis bai.</title>
        <authorList>
            <person name="Ahearne A."/>
            <person name="Stevens C."/>
            <person name="Dowd S."/>
        </authorList>
    </citation>
    <scope>NUCLEOTIDE SEQUENCE</scope>
    <source>
        <strain evidence="2">Fl3</strain>
    </source>
</reference>
<evidence type="ECO:0000256" key="1">
    <source>
        <dbReference type="SAM" id="MobiDB-lite"/>
    </source>
</evidence>
<sequence length="284" mass="28988">MLDAYLRRGAGVAAAGLATVLAFMSLGACQRVPVDDDDTAAHQGDSEGETDSEGEAATEPTTGAPEPPPDFNPVYDCEPSGTPACPEGQKCTAISEGGLQNHFKCVPDDGMLLPLDACVPAPDSGQDGCGAGTVCLSLNQDDPTAGICFPICRNDVDCEPGLCTTSPYSGTTYCADTCDPLVAICPSGLGCRQGKDRFVCEMLLDVDMGTEGTNCSEFNGRGCAPTYVCMPGALVPNCASSSCCTSTCDVNEGDAQCASPSLCEPLFPSPAPGFESIGACFVPA</sequence>
<protein>
    <submittedName>
        <fullName evidence="2">Uncharacterized protein</fullName>
    </submittedName>
</protein>
<dbReference type="Proteomes" id="UP001164459">
    <property type="component" value="Chromosome"/>
</dbReference>
<feature type="compositionally biased region" description="Acidic residues" evidence="1">
    <location>
        <begin position="46"/>
        <end position="56"/>
    </location>
</feature>
<dbReference type="EMBL" id="CP114040">
    <property type="protein sequence ID" value="WAS98270.1"/>
    <property type="molecule type" value="Genomic_DNA"/>
</dbReference>
<keyword evidence="3" id="KW-1185">Reference proteome</keyword>
<evidence type="ECO:0000313" key="3">
    <source>
        <dbReference type="Proteomes" id="UP001164459"/>
    </source>
</evidence>
<organism evidence="2 3">
    <name type="scientific">Nannocystis punicea</name>
    <dbReference type="NCBI Taxonomy" id="2995304"/>
    <lineage>
        <taxon>Bacteria</taxon>
        <taxon>Pseudomonadati</taxon>
        <taxon>Myxococcota</taxon>
        <taxon>Polyangia</taxon>
        <taxon>Nannocystales</taxon>
        <taxon>Nannocystaceae</taxon>
        <taxon>Nannocystis</taxon>
    </lineage>
</organism>
<feature type="region of interest" description="Disordered" evidence="1">
    <location>
        <begin position="35"/>
        <end position="78"/>
    </location>
</feature>
<dbReference type="PROSITE" id="PS51257">
    <property type="entry name" value="PROKAR_LIPOPROTEIN"/>
    <property type="match status" value="1"/>
</dbReference>
<proteinExistence type="predicted"/>
<name>A0ABY7HGT0_9BACT</name>
<accession>A0ABY7HGT0</accession>